<dbReference type="EMBL" id="HBIO01012526">
    <property type="protein sequence ID" value="CAE0464892.1"/>
    <property type="molecule type" value="Transcribed_RNA"/>
</dbReference>
<evidence type="ECO:0000313" key="3">
    <source>
        <dbReference type="EMBL" id="CAE0464892.1"/>
    </source>
</evidence>
<sequence>MCAPTYEKLLPDGSKLQRQMEAEEKNNQIQITHQKTKLELEQKLKDGTRNACLSVILLISAWSLMMPHMQARRDTLQCDSFCLGSMNSARSMLTLVGSAFMGRLSDSQSIKFSMFGTGNRNGNGNGRMLCLYIGTLATFLGFAISASTFSIQGMWLGMIPGSLLQHNYNVFKAMLADYHEEISQFNKSVEGEKNSINKSDAQSSTSTNDENENENENENGNESDKDASSSERAGSVGKLGMSVGIAFMLGPLVGATIVKSYRGAVMFAMVLTSLSTIFIAKMPHIEKSSVEEEKQMNSNSAQDTNNENRSIWSTLGSAIDVKSARSPSAIFLITIRVSMALAFHIFNTIWTVSLKKRFDFGPSDHGKFMSFVGFVFAFSQGFAAKRMLAPLSRKGRVRLLQACCVALGVGRVVAYQVDSLAIVYVMFGLIVTALGVVNTVLTADTCLIATSAEIGGLFGVLEAAQSGAGMVGPLIGGALAKIHPVTAPLAAVVFLYIVVFFLVAFGYEKLLYRQHNEKDETSEESGKASSEIKKEM</sequence>
<dbReference type="SUPFAM" id="SSF103473">
    <property type="entry name" value="MFS general substrate transporter"/>
    <property type="match status" value="1"/>
</dbReference>
<feature type="transmembrane region" description="Helical" evidence="2">
    <location>
        <begin position="454"/>
        <end position="475"/>
    </location>
</feature>
<evidence type="ECO:0000256" key="2">
    <source>
        <dbReference type="SAM" id="Phobius"/>
    </source>
</evidence>
<feature type="transmembrane region" description="Helical" evidence="2">
    <location>
        <begin position="239"/>
        <end position="258"/>
    </location>
</feature>
<gene>
    <name evidence="3" type="ORF">CDEB00056_LOCUS9733</name>
</gene>
<dbReference type="Pfam" id="PF07690">
    <property type="entry name" value="MFS_1"/>
    <property type="match status" value="1"/>
</dbReference>
<evidence type="ECO:0008006" key="4">
    <source>
        <dbReference type="Google" id="ProtNLM"/>
    </source>
</evidence>
<name>A0A7S3V972_9STRA</name>
<dbReference type="InterPro" id="IPR036259">
    <property type="entry name" value="MFS_trans_sf"/>
</dbReference>
<feature type="transmembrane region" description="Helical" evidence="2">
    <location>
        <begin position="487"/>
        <end position="507"/>
    </location>
</feature>
<dbReference type="AlphaFoldDB" id="A0A7S3V972"/>
<protein>
    <recommendedName>
        <fullName evidence="4">Major facilitator superfamily (MFS) profile domain-containing protein</fullName>
    </recommendedName>
</protein>
<keyword evidence="2" id="KW-0472">Membrane</keyword>
<keyword evidence="2" id="KW-0812">Transmembrane</keyword>
<feature type="region of interest" description="Disordered" evidence="1">
    <location>
        <begin position="189"/>
        <end position="234"/>
    </location>
</feature>
<keyword evidence="2" id="KW-1133">Transmembrane helix</keyword>
<dbReference type="InterPro" id="IPR011701">
    <property type="entry name" value="MFS"/>
</dbReference>
<reference evidence="3" key="1">
    <citation type="submission" date="2021-01" db="EMBL/GenBank/DDBJ databases">
        <authorList>
            <person name="Corre E."/>
            <person name="Pelletier E."/>
            <person name="Niang G."/>
            <person name="Scheremetjew M."/>
            <person name="Finn R."/>
            <person name="Kale V."/>
            <person name="Holt S."/>
            <person name="Cochrane G."/>
            <person name="Meng A."/>
            <person name="Brown T."/>
            <person name="Cohen L."/>
        </authorList>
    </citation>
    <scope>NUCLEOTIDE SEQUENCE</scope>
    <source>
        <strain evidence="3">MM31A-1</strain>
    </source>
</reference>
<dbReference type="PANTHER" id="PTHR24002">
    <property type="entry name" value="SOLUTE CARRIER FAMILY 22 MEMBER 18"/>
    <property type="match status" value="1"/>
</dbReference>
<feature type="compositionally biased region" description="Acidic residues" evidence="1">
    <location>
        <begin position="209"/>
        <end position="221"/>
    </location>
</feature>
<dbReference type="GO" id="GO:0022857">
    <property type="term" value="F:transmembrane transporter activity"/>
    <property type="evidence" value="ECO:0007669"/>
    <property type="project" value="InterPro"/>
</dbReference>
<feature type="transmembrane region" description="Helical" evidence="2">
    <location>
        <begin position="421"/>
        <end position="442"/>
    </location>
</feature>
<accession>A0A7S3V972</accession>
<feature type="transmembrane region" description="Helical" evidence="2">
    <location>
        <begin position="329"/>
        <end position="346"/>
    </location>
</feature>
<feature type="compositionally biased region" description="Polar residues" evidence="1">
    <location>
        <begin position="196"/>
        <end position="208"/>
    </location>
</feature>
<proteinExistence type="predicted"/>
<evidence type="ECO:0000256" key="1">
    <source>
        <dbReference type="SAM" id="MobiDB-lite"/>
    </source>
</evidence>
<dbReference type="PANTHER" id="PTHR24002:SF3">
    <property type="entry name" value="SOLUTE CARRIER FAMILY 22 MEMBER 18"/>
    <property type="match status" value="1"/>
</dbReference>
<dbReference type="Gene3D" id="1.20.1250.20">
    <property type="entry name" value="MFS general substrate transporter like domains"/>
    <property type="match status" value="1"/>
</dbReference>
<feature type="transmembrane region" description="Helical" evidence="2">
    <location>
        <begin position="131"/>
        <end position="151"/>
    </location>
</feature>
<feature type="transmembrane region" description="Helical" evidence="2">
    <location>
        <begin position="366"/>
        <end position="384"/>
    </location>
</feature>
<dbReference type="GO" id="GO:0005635">
    <property type="term" value="C:nuclear envelope"/>
    <property type="evidence" value="ECO:0007669"/>
    <property type="project" value="TreeGrafter"/>
</dbReference>
<organism evidence="3">
    <name type="scientific">Chaetoceros debilis</name>
    <dbReference type="NCBI Taxonomy" id="122233"/>
    <lineage>
        <taxon>Eukaryota</taxon>
        <taxon>Sar</taxon>
        <taxon>Stramenopiles</taxon>
        <taxon>Ochrophyta</taxon>
        <taxon>Bacillariophyta</taxon>
        <taxon>Coscinodiscophyceae</taxon>
        <taxon>Chaetocerotophycidae</taxon>
        <taxon>Chaetocerotales</taxon>
        <taxon>Chaetocerotaceae</taxon>
        <taxon>Chaetoceros</taxon>
    </lineage>
</organism>
<feature type="transmembrane region" description="Helical" evidence="2">
    <location>
        <begin position="396"/>
        <end position="415"/>
    </location>
</feature>